<keyword evidence="1 2" id="KW-0808">Transferase</keyword>
<dbReference type="InterPro" id="IPR048254">
    <property type="entry name" value="CDP_ALCOHOL_P_TRANSF_CS"/>
</dbReference>
<dbReference type="GO" id="GO:0008654">
    <property type="term" value="P:phospholipid biosynthetic process"/>
    <property type="evidence" value="ECO:0007669"/>
    <property type="project" value="InterPro"/>
</dbReference>
<keyword evidence="3" id="KW-0812">Transmembrane</keyword>
<evidence type="ECO:0000256" key="2">
    <source>
        <dbReference type="RuleBase" id="RU003750"/>
    </source>
</evidence>
<dbReference type="Pfam" id="PF01066">
    <property type="entry name" value="CDP-OH_P_transf"/>
    <property type="match status" value="1"/>
</dbReference>
<evidence type="ECO:0000313" key="4">
    <source>
        <dbReference type="EMBL" id="SUJ15064.1"/>
    </source>
</evidence>
<organism evidence="4 5">
    <name type="scientific">Sphingobacterium spiritivorum</name>
    <name type="common">Flavobacterium spiritivorum</name>
    <dbReference type="NCBI Taxonomy" id="258"/>
    <lineage>
        <taxon>Bacteria</taxon>
        <taxon>Pseudomonadati</taxon>
        <taxon>Bacteroidota</taxon>
        <taxon>Sphingobacteriia</taxon>
        <taxon>Sphingobacteriales</taxon>
        <taxon>Sphingobacteriaceae</taxon>
        <taxon>Sphingobacterium</taxon>
    </lineage>
</organism>
<sequence>MDTKKENIWNVPNALSVYRILALPFIIYAIHAGDKPLFITLLSINLITDILDGLIARVFRLQTELGAKLDSLADIGTYIMAFAGMIVLERSFVMEHRTGFSLLIGMWLLPQLVSLLRFRRFPSFHLWSYKVTGYVQGIFIFTFFIFGGSTIYFYIMLVISFLAYMEELLLVSVLPELRSNVKSSLFVWNKSKK</sequence>
<dbReference type="PROSITE" id="PS00379">
    <property type="entry name" value="CDP_ALCOHOL_P_TRANSF"/>
    <property type="match status" value="1"/>
</dbReference>
<keyword evidence="3" id="KW-0472">Membrane</keyword>
<feature type="transmembrane region" description="Helical" evidence="3">
    <location>
        <begin position="100"/>
        <end position="118"/>
    </location>
</feature>
<feature type="transmembrane region" description="Helical" evidence="3">
    <location>
        <begin position="138"/>
        <end position="165"/>
    </location>
</feature>
<protein>
    <submittedName>
        <fullName evidence="4">Phosphatidylglycerophosphate synthetase</fullName>
    </submittedName>
</protein>
<proteinExistence type="inferred from homology"/>
<dbReference type="InterPro" id="IPR000462">
    <property type="entry name" value="CDP-OH_P_trans"/>
</dbReference>
<feature type="transmembrane region" description="Helical" evidence="3">
    <location>
        <begin position="37"/>
        <end position="59"/>
    </location>
</feature>
<evidence type="ECO:0000256" key="3">
    <source>
        <dbReference type="SAM" id="Phobius"/>
    </source>
</evidence>
<comment type="similarity">
    <text evidence="2">Belongs to the CDP-alcohol phosphatidyltransferase class-I family.</text>
</comment>
<dbReference type="EMBL" id="UGYW01000002">
    <property type="protein sequence ID" value="SUJ15064.1"/>
    <property type="molecule type" value="Genomic_DNA"/>
</dbReference>
<dbReference type="RefSeq" id="WP_115170300.1">
    <property type="nucleotide sequence ID" value="NZ_UGYW01000002.1"/>
</dbReference>
<dbReference type="GO" id="GO:0016020">
    <property type="term" value="C:membrane"/>
    <property type="evidence" value="ECO:0007669"/>
    <property type="project" value="InterPro"/>
</dbReference>
<keyword evidence="3" id="KW-1133">Transmembrane helix</keyword>
<dbReference type="Proteomes" id="UP000254893">
    <property type="component" value="Unassembled WGS sequence"/>
</dbReference>
<reference evidence="4 5" key="1">
    <citation type="submission" date="2018-06" db="EMBL/GenBank/DDBJ databases">
        <authorList>
            <consortium name="Pathogen Informatics"/>
            <person name="Doyle S."/>
        </authorList>
    </citation>
    <scope>NUCLEOTIDE SEQUENCE [LARGE SCALE GENOMIC DNA]</scope>
    <source>
        <strain evidence="4 5">NCTC11388</strain>
    </source>
</reference>
<evidence type="ECO:0000313" key="5">
    <source>
        <dbReference type="Proteomes" id="UP000254893"/>
    </source>
</evidence>
<gene>
    <name evidence="4" type="ORF">NCTC11388_02428</name>
</gene>
<feature type="transmembrane region" description="Helical" evidence="3">
    <location>
        <begin position="71"/>
        <end position="88"/>
    </location>
</feature>
<dbReference type="Gene3D" id="1.20.120.1760">
    <property type="match status" value="1"/>
</dbReference>
<dbReference type="AlphaFoldDB" id="A0A380CA84"/>
<name>A0A380CA84_SPHSI</name>
<dbReference type="InterPro" id="IPR043130">
    <property type="entry name" value="CDP-OH_PTrfase_TM_dom"/>
</dbReference>
<dbReference type="GO" id="GO:0016780">
    <property type="term" value="F:phosphotransferase activity, for other substituted phosphate groups"/>
    <property type="evidence" value="ECO:0007669"/>
    <property type="project" value="InterPro"/>
</dbReference>
<accession>A0A380CA84</accession>
<feature type="transmembrane region" description="Helical" evidence="3">
    <location>
        <begin position="12"/>
        <end position="31"/>
    </location>
</feature>
<evidence type="ECO:0000256" key="1">
    <source>
        <dbReference type="ARBA" id="ARBA00022679"/>
    </source>
</evidence>